<feature type="non-terminal residue" evidence="1">
    <location>
        <position position="97"/>
    </location>
</feature>
<protein>
    <submittedName>
        <fullName evidence="1">Uncharacterized protein</fullName>
    </submittedName>
</protein>
<accession>A0A3B0V623</accession>
<reference evidence="1" key="1">
    <citation type="submission" date="2018-06" db="EMBL/GenBank/DDBJ databases">
        <authorList>
            <person name="Zhirakovskaya E."/>
        </authorList>
    </citation>
    <scope>NUCLEOTIDE SEQUENCE</scope>
</reference>
<gene>
    <name evidence="1" type="ORF">MNBD_BACTEROID06-1571</name>
</gene>
<evidence type="ECO:0000313" key="1">
    <source>
        <dbReference type="EMBL" id="VAW27484.1"/>
    </source>
</evidence>
<dbReference type="EMBL" id="UOES01000247">
    <property type="protein sequence ID" value="VAW27484.1"/>
    <property type="molecule type" value="Genomic_DNA"/>
</dbReference>
<dbReference type="AlphaFoldDB" id="A0A3B0V623"/>
<sequence>MDSKRIDLLLERYWNCVTTQEEEAEIKAFFNSGIDIPVHLKSTAPLFQYFREEAEIKLKDQDFDKKLMAQLQQQPKGKVRKLEQSFQNYMKVAAAIA</sequence>
<name>A0A3B0V623_9ZZZZ</name>
<organism evidence="1">
    <name type="scientific">hydrothermal vent metagenome</name>
    <dbReference type="NCBI Taxonomy" id="652676"/>
    <lineage>
        <taxon>unclassified sequences</taxon>
        <taxon>metagenomes</taxon>
        <taxon>ecological metagenomes</taxon>
    </lineage>
</organism>
<proteinExistence type="predicted"/>